<name>A0A1H8D8W1_9SPHI</name>
<keyword evidence="1" id="KW-1133">Transmembrane helix</keyword>
<evidence type="ECO:0000313" key="2">
    <source>
        <dbReference type="EMBL" id="SEN03662.1"/>
    </source>
</evidence>
<feature type="transmembrane region" description="Helical" evidence="1">
    <location>
        <begin position="32"/>
        <end position="56"/>
    </location>
</feature>
<dbReference type="OrthoDB" id="7564746at2"/>
<feature type="transmembrane region" description="Helical" evidence="1">
    <location>
        <begin position="89"/>
        <end position="108"/>
    </location>
</feature>
<reference evidence="3" key="1">
    <citation type="submission" date="2016-10" db="EMBL/GenBank/DDBJ databases">
        <authorList>
            <person name="Varghese N."/>
            <person name="Submissions S."/>
        </authorList>
    </citation>
    <scope>NUCLEOTIDE SEQUENCE [LARGE SCALE GENOMIC DNA]</scope>
    <source>
        <strain evidence="3">Gh-48</strain>
    </source>
</reference>
<sequence length="149" mass="16159">MVIIITWLIAGSIDFAAALLLFVSVTKKKPALLLKAIASAALGPAAFSGGGGMAFLGLGFHYLIAFFWTIFYFAFSHLLFPCGAIITNAVFYGLFVWVIMNLVVLPLSKAEPRPFSPIVALVNIFILIVAIGLPCAYAAEHLPGFWFRF</sequence>
<feature type="transmembrane region" description="Helical" evidence="1">
    <location>
        <begin position="114"/>
        <end position="139"/>
    </location>
</feature>
<evidence type="ECO:0000256" key="1">
    <source>
        <dbReference type="SAM" id="Phobius"/>
    </source>
</evidence>
<organism evidence="2 3">
    <name type="scientific">Mucilaginibacter gossypiicola</name>
    <dbReference type="NCBI Taxonomy" id="551995"/>
    <lineage>
        <taxon>Bacteria</taxon>
        <taxon>Pseudomonadati</taxon>
        <taxon>Bacteroidota</taxon>
        <taxon>Sphingobacteriia</taxon>
        <taxon>Sphingobacteriales</taxon>
        <taxon>Sphingobacteriaceae</taxon>
        <taxon>Mucilaginibacter</taxon>
    </lineage>
</organism>
<feature type="transmembrane region" description="Helical" evidence="1">
    <location>
        <begin position="62"/>
        <end position="82"/>
    </location>
</feature>
<protein>
    <submittedName>
        <fullName evidence="2">Uncharacterized protein</fullName>
    </submittedName>
</protein>
<evidence type="ECO:0000313" key="3">
    <source>
        <dbReference type="Proteomes" id="UP000198942"/>
    </source>
</evidence>
<dbReference type="RefSeq" id="WP_091209287.1">
    <property type="nucleotide sequence ID" value="NZ_FOCL01000002.1"/>
</dbReference>
<feature type="transmembrane region" description="Helical" evidence="1">
    <location>
        <begin position="6"/>
        <end position="25"/>
    </location>
</feature>
<dbReference type="Proteomes" id="UP000198942">
    <property type="component" value="Unassembled WGS sequence"/>
</dbReference>
<keyword evidence="3" id="KW-1185">Reference proteome</keyword>
<accession>A0A1H8D8W1</accession>
<gene>
    <name evidence="2" type="ORF">SAMN05192574_102254</name>
</gene>
<keyword evidence="1" id="KW-0472">Membrane</keyword>
<proteinExistence type="predicted"/>
<keyword evidence="1" id="KW-0812">Transmembrane</keyword>
<dbReference type="AlphaFoldDB" id="A0A1H8D8W1"/>
<dbReference type="STRING" id="551995.SAMN05192574_102254"/>
<dbReference type="EMBL" id="FOCL01000002">
    <property type="protein sequence ID" value="SEN03662.1"/>
    <property type="molecule type" value="Genomic_DNA"/>
</dbReference>